<gene>
    <name evidence="2" type="ORF">MYCFIDRAFT_199286</name>
</gene>
<evidence type="ECO:0008006" key="4">
    <source>
        <dbReference type="Google" id="ProtNLM"/>
    </source>
</evidence>
<organism evidence="2 3">
    <name type="scientific">Pseudocercospora fijiensis (strain CIRAD86)</name>
    <name type="common">Black leaf streak disease fungus</name>
    <name type="synonym">Mycosphaerella fijiensis</name>
    <dbReference type="NCBI Taxonomy" id="383855"/>
    <lineage>
        <taxon>Eukaryota</taxon>
        <taxon>Fungi</taxon>
        <taxon>Dikarya</taxon>
        <taxon>Ascomycota</taxon>
        <taxon>Pezizomycotina</taxon>
        <taxon>Dothideomycetes</taxon>
        <taxon>Dothideomycetidae</taxon>
        <taxon>Mycosphaerellales</taxon>
        <taxon>Mycosphaerellaceae</taxon>
        <taxon>Pseudocercospora</taxon>
    </lineage>
</organism>
<accession>M2ZKE1</accession>
<evidence type="ECO:0000256" key="1">
    <source>
        <dbReference type="SAM" id="MobiDB-lite"/>
    </source>
</evidence>
<feature type="compositionally biased region" description="Acidic residues" evidence="1">
    <location>
        <begin position="283"/>
        <end position="301"/>
    </location>
</feature>
<dbReference type="GeneID" id="19335787"/>
<dbReference type="EMBL" id="KB446562">
    <property type="protein sequence ID" value="EME79559.1"/>
    <property type="molecule type" value="Genomic_DNA"/>
</dbReference>
<name>M2ZKE1_PSEFD</name>
<dbReference type="AlphaFoldDB" id="M2ZKE1"/>
<dbReference type="OrthoDB" id="3648975at2759"/>
<dbReference type="KEGG" id="pfj:MYCFIDRAFT_199286"/>
<evidence type="ECO:0000313" key="3">
    <source>
        <dbReference type="Proteomes" id="UP000016932"/>
    </source>
</evidence>
<reference evidence="2 3" key="1">
    <citation type="journal article" date="2012" name="PLoS Pathog.">
        <title>Diverse lifestyles and strategies of plant pathogenesis encoded in the genomes of eighteen Dothideomycetes fungi.</title>
        <authorList>
            <person name="Ohm R.A."/>
            <person name="Feau N."/>
            <person name="Henrissat B."/>
            <person name="Schoch C.L."/>
            <person name="Horwitz B.A."/>
            <person name="Barry K.W."/>
            <person name="Condon B.J."/>
            <person name="Copeland A.C."/>
            <person name="Dhillon B."/>
            <person name="Glaser F."/>
            <person name="Hesse C.N."/>
            <person name="Kosti I."/>
            <person name="LaButti K."/>
            <person name="Lindquist E.A."/>
            <person name="Lucas S."/>
            <person name="Salamov A.A."/>
            <person name="Bradshaw R.E."/>
            <person name="Ciuffetti L."/>
            <person name="Hamelin R.C."/>
            <person name="Kema G.H.J."/>
            <person name="Lawrence C."/>
            <person name="Scott J.A."/>
            <person name="Spatafora J.W."/>
            <person name="Turgeon B.G."/>
            <person name="de Wit P.J.G.M."/>
            <person name="Zhong S."/>
            <person name="Goodwin S.B."/>
            <person name="Grigoriev I.V."/>
        </authorList>
    </citation>
    <scope>NUCLEOTIDE SEQUENCE [LARGE SCALE GENOMIC DNA]</scope>
    <source>
        <strain evidence="2 3">CIRAD86</strain>
    </source>
</reference>
<sequence length="301" mass="34910">MAAPAHQQMLCQGNFELWKDIINQRLESYGLGVWDFYHAKEYAFAAVISNDLSGVDSAVRIMLFNIAPSIHCTVPERLKSHPYALWKHLQQYSKPFRFLDLPAELRENIILQSFPQGVVTPGDTLPPILRASRQLRAESRQIYYQNHHFYLDFEAEAETCSRVNENCDTRVQFLKYWAKKWITNEVGIAAQHLRHVTLYIEESGFEVSLHFSPKEDRLCVELEQVKETVLYEADEEALAGLGEYVDMIEQRRKEGLSTKGESIVDALFHTPQTWGYGVIKMEEVDEEESEEEEEEEEDDND</sequence>
<keyword evidence="3" id="KW-1185">Reference proteome</keyword>
<evidence type="ECO:0000313" key="2">
    <source>
        <dbReference type="EMBL" id="EME79559.1"/>
    </source>
</evidence>
<dbReference type="VEuPathDB" id="FungiDB:MYCFIDRAFT_199286"/>
<dbReference type="HOGENOM" id="CLU_924789_0_0_1"/>
<dbReference type="RefSeq" id="XP_007930245.1">
    <property type="nucleotide sequence ID" value="XM_007932054.1"/>
</dbReference>
<proteinExistence type="predicted"/>
<dbReference type="eggNOG" id="ENOG502R9W3">
    <property type="taxonomic scope" value="Eukaryota"/>
</dbReference>
<protein>
    <recommendedName>
        <fullName evidence="4">F-box domain-containing protein</fullName>
    </recommendedName>
</protein>
<feature type="region of interest" description="Disordered" evidence="1">
    <location>
        <begin position="282"/>
        <end position="301"/>
    </location>
</feature>
<dbReference type="Proteomes" id="UP000016932">
    <property type="component" value="Unassembled WGS sequence"/>
</dbReference>